<protein>
    <submittedName>
        <fullName evidence="2">Uncharacterized protein</fullName>
    </submittedName>
</protein>
<evidence type="ECO:0000256" key="1">
    <source>
        <dbReference type="SAM" id="MobiDB-lite"/>
    </source>
</evidence>
<accession>A0A9Q8SK76</accession>
<dbReference type="EMBL" id="CP019474">
    <property type="protein sequence ID" value="UQC78648.1"/>
    <property type="molecule type" value="Genomic_DNA"/>
</dbReference>
<gene>
    <name evidence="2" type="ORF">CLUP02_04125</name>
</gene>
<dbReference type="RefSeq" id="XP_049140284.1">
    <property type="nucleotide sequence ID" value="XM_049283141.1"/>
</dbReference>
<dbReference type="GeneID" id="73338151"/>
<organism evidence="2 3">
    <name type="scientific">Colletotrichum lupini</name>
    <dbReference type="NCBI Taxonomy" id="145971"/>
    <lineage>
        <taxon>Eukaryota</taxon>
        <taxon>Fungi</taxon>
        <taxon>Dikarya</taxon>
        <taxon>Ascomycota</taxon>
        <taxon>Pezizomycotina</taxon>
        <taxon>Sordariomycetes</taxon>
        <taxon>Hypocreomycetidae</taxon>
        <taxon>Glomerellales</taxon>
        <taxon>Glomerellaceae</taxon>
        <taxon>Colletotrichum</taxon>
        <taxon>Colletotrichum acutatum species complex</taxon>
    </lineage>
</organism>
<evidence type="ECO:0000313" key="3">
    <source>
        <dbReference type="Proteomes" id="UP000830671"/>
    </source>
</evidence>
<proteinExistence type="predicted"/>
<dbReference type="AlphaFoldDB" id="A0A9Q8SK76"/>
<keyword evidence="3" id="KW-1185">Reference proteome</keyword>
<sequence>MVFDEEVGNSNVVEGSEAVRSPHHSEFLSHSPWPALKFRDGGLVLDWIRAAYAAASFFSLRLPIPTAALPVPVQNLAGGPSLSPWTAGARGPRSMGLSYLIRFQMGLKLCKAVGADIYAVTPFLPRLARILPHFVRASDDWFEQKRTNVLDLCLLVAAEFTGGFVSSLSSKSESLEPKRVYDLRGHKSFIGRVPRDMYPQTGEMCPLHPRKLMRSIPLPPSAPKDGHLHNRQGRPDHETRLPFGYPGQRFAQRAHCLSPSGGNKQELAREPGFLTLVCVCMSLSETKRVKVGRLKQRLVCPMRRVDGWMGGTGTRLQISPDWMNVTVPFDDLTCIP</sequence>
<reference evidence="2" key="1">
    <citation type="journal article" date="2021" name="Mol. Plant Microbe Interact.">
        <title>Complete Genome Sequence of the Plant-Pathogenic Fungus Colletotrichum lupini.</title>
        <authorList>
            <person name="Baroncelli R."/>
            <person name="Pensec F."/>
            <person name="Da Lio D."/>
            <person name="Boufleur T."/>
            <person name="Vicente I."/>
            <person name="Sarrocco S."/>
            <person name="Picot A."/>
            <person name="Baraldi E."/>
            <person name="Sukno S."/>
            <person name="Thon M."/>
            <person name="Le Floch G."/>
        </authorList>
    </citation>
    <scope>NUCLEOTIDE SEQUENCE</scope>
    <source>
        <strain evidence="2">IMI 504893</strain>
    </source>
</reference>
<dbReference type="KEGG" id="clup:CLUP02_04125"/>
<feature type="compositionally biased region" description="Basic and acidic residues" evidence="1">
    <location>
        <begin position="224"/>
        <end position="240"/>
    </location>
</feature>
<dbReference type="Proteomes" id="UP000830671">
    <property type="component" value="Chromosome 2"/>
</dbReference>
<name>A0A9Q8SK76_9PEZI</name>
<evidence type="ECO:0000313" key="2">
    <source>
        <dbReference type="EMBL" id="UQC78648.1"/>
    </source>
</evidence>
<feature type="region of interest" description="Disordered" evidence="1">
    <location>
        <begin position="219"/>
        <end position="241"/>
    </location>
</feature>